<evidence type="ECO:0000256" key="5">
    <source>
        <dbReference type="ARBA" id="ARBA00022741"/>
    </source>
</evidence>
<dbReference type="RefSeq" id="WP_021687275.1">
    <property type="nucleotide sequence ID" value="NZ_KI260564.1"/>
</dbReference>
<dbReference type="PANTHER" id="PTHR43527">
    <property type="entry name" value="4-DIPHOSPHOCYTIDYL-2-C-METHYL-D-ERYTHRITOL KINASE, CHLOROPLASTIC"/>
    <property type="match status" value="1"/>
</dbReference>
<comment type="function">
    <text evidence="9">Catalyzes the phosphorylation of the position 2 hydroxy group of 4-diphosphocytidyl-2C-methyl-D-erythritol.</text>
</comment>
<dbReference type="InterPro" id="IPR004424">
    <property type="entry name" value="IspE"/>
</dbReference>
<dbReference type="Proteomes" id="UP000016649">
    <property type="component" value="Unassembled WGS sequence"/>
</dbReference>
<keyword evidence="6 9" id="KW-0418">Kinase</keyword>
<dbReference type="InterPro" id="IPR013750">
    <property type="entry name" value="GHMP_kinase_C_dom"/>
</dbReference>
<keyword evidence="13" id="KW-1185">Reference proteome</keyword>
<sequence length="292" mass="31369">MPKQLTVRAPAKINLHLRVLPLMQSNRNDGYHDIESLFQAVALYDELVVSEADGFGVCSVHCSAVKLPLKNTLTAAYTEFCDLTGVKGSVAVDVTKCIPSGAGLGGGSSDAAAMLIALDRLFNTGLDKKCMMQLACRIGSDVAFFLSSGCAVVTGRGEFIREITLRTDICFVLVQPEVHSSTAKAYKLLDEYVNRGKALMFPGVADLEAVYKKPVAQWTFVNSFTEPLTELYPVIADALRDVKASGAHFADMTGSGSVVYGVFPSVHEAENAYTRLCGAWKCKVVLPCALPS</sequence>
<dbReference type="InterPro" id="IPR006204">
    <property type="entry name" value="GHMP_kinase_N_dom"/>
</dbReference>
<keyword evidence="4 9" id="KW-0808">Transferase</keyword>
<dbReference type="HAMAP" id="MF_00061">
    <property type="entry name" value="IspE"/>
    <property type="match status" value="1"/>
</dbReference>
<gene>
    <name evidence="9" type="primary">ispE</name>
    <name evidence="12" type="ORF">HMPREF9193_01063</name>
</gene>
<comment type="caution">
    <text evidence="12">The sequence shown here is derived from an EMBL/GenBank/DDBJ whole genome shotgun (WGS) entry which is preliminary data.</text>
</comment>
<feature type="binding site" evidence="9">
    <location>
        <begin position="99"/>
        <end position="109"/>
    </location>
    <ligand>
        <name>ATP</name>
        <dbReference type="ChEBI" id="CHEBI:30616"/>
    </ligand>
</feature>
<dbReference type="Gene3D" id="3.30.230.10">
    <property type="match status" value="1"/>
</dbReference>
<feature type="domain" description="GHMP kinase C-terminal" evidence="11">
    <location>
        <begin position="224"/>
        <end position="281"/>
    </location>
</feature>
<protein>
    <recommendedName>
        <fullName evidence="3 9">4-diphosphocytidyl-2-C-methyl-D-erythritol kinase</fullName>
        <shortName evidence="9">CMK</shortName>
        <ecNumber evidence="2 9">2.7.1.148</ecNumber>
    </recommendedName>
    <alternativeName>
        <fullName evidence="8 9">4-(cytidine-5'-diphospho)-2-C-methyl-D-erythritol kinase</fullName>
    </alternativeName>
</protein>
<organism evidence="12 13">
    <name type="scientific">Treponema lecithinolyticum ATCC 700332</name>
    <dbReference type="NCBI Taxonomy" id="1321815"/>
    <lineage>
        <taxon>Bacteria</taxon>
        <taxon>Pseudomonadati</taxon>
        <taxon>Spirochaetota</taxon>
        <taxon>Spirochaetia</taxon>
        <taxon>Spirochaetales</taxon>
        <taxon>Treponemataceae</taxon>
        <taxon>Treponema</taxon>
    </lineage>
</organism>
<comment type="pathway">
    <text evidence="9">Isoprenoid biosynthesis; isopentenyl diphosphate biosynthesis via DXP pathway; isopentenyl diphosphate from 1-deoxy-D-xylulose 5-phosphate: step 3/6.</text>
</comment>
<proteinExistence type="inferred from homology"/>
<evidence type="ECO:0000313" key="13">
    <source>
        <dbReference type="Proteomes" id="UP000016649"/>
    </source>
</evidence>
<dbReference type="NCBIfam" id="TIGR00154">
    <property type="entry name" value="ispE"/>
    <property type="match status" value="1"/>
</dbReference>
<evidence type="ECO:0000259" key="11">
    <source>
        <dbReference type="Pfam" id="PF08544"/>
    </source>
</evidence>
<dbReference type="EMBL" id="AWVH01000026">
    <property type="protein sequence ID" value="ERJ93388.1"/>
    <property type="molecule type" value="Genomic_DNA"/>
</dbReference>
<keyword evidence="5 9" id="KW-0547">Nucleotide-binding</keyword>
<evidence type="ECO:0000256" key="8">
    <source>
        <dbReference type="ARBA" id="ARBA00032554"/>
    </source>
</evidence>
<feature type="domain" description="GHMP kinase N-terminal" evidence="10">
    <location>
        <begin position="71"/>
        <end position="149"/>
    </location>
</feature>
<keyword evidence="7 9" id="KW-0067">ATP-binding</keyword>
<evidence type="ECO:0000256" key="7">
    <source>
        <dbReference type="ARBA" id="ARBA00022840"/>
    </source>
</evidence>
<dbReference type="Pfam" id="PF00288">
    <property type="entry name" value="GHMP_kinases_N"/>
    <property type="match status" value="1"/>
</dbReference>
<evidence type="ECO:0000256" key="6">
    <source>
        <dbReference type="ARBA" id="ARBA00022777"/>
    </source>
</evidence>
<evidence type="ECO:0000256" key="1">
    <source>
        <dbReference type="ARBA" id="ARBA00009684"/>
    </source>
</evidence>
<comment type="similarity">
    <text evidence="1 9">Belongs to the GHMP kinase family. IspE subfamily.</text>
</comment>
<dbReference type="EC" id="2.7.1.148" evidence="2 9"/>
<evidence type="ECO:0000259" key="10">
    <source>
        <dbReference type="Pfam" id="PF00288"/>
    </source>
</evidence>
<dbReference type="InterPro" id="IPR014721">
    <property type="entry name" value="Ribsml_uS5_D2-typ_fold_subgr"/>
</dbReference>
<evidence type="ECO:0000256" key="3">
    <source>
        <dbReference type="ARBA" id="ARBA00017473"/>
    </source>
</evidence>
<dbReference type="Gene3D" id="3.30.70.890">
    <property type="entry name" value="GHMP kinase, C-terminal domain"/>
    <property type="match status" value="1"/>
</dbReference>
<evidence type="ECO:0000256" key="2">
    <source>
        <dbReference type="ARBA" id="ARBA00012052"/>
    </source>
</evidence>
<dbReference type="GO" id="GO:0016301">
    <property type="term" value="F:kinase activity"/>
    <property type="evidence" value="ECO:0007669"/>
    <property type="project" value="UniProtKB-KW"/>
</dbReference>
<reference evidence="12 13" key="1">
    <citation type="submission" date="2013-08" db="EMBL/GenBank/DDBJ databases">
        <authorList>
            <person name="Weinstock G."/>
            <person name="Sodergren E."/>
            <person name="Wylie T."/>
            <person name="Fulton L."/>
            <person name="Fulton R."/>
            <person name="Fronick C."/>
            <person name="O'Laughlin M."/>
            <person name="Godfrey J."/>
            <person name="Miner T."/>
            <person name="Herter B."/>
            <person name="Appelbaum E."/>
            <person name="Cordes M."/>
            <person name="Lek S."/>
            <person name="Wollam A."/>
            <person name="Pepin K.H."/>
            <person name="Palsikar V.B."/>
            <person name="Mitreva M."/>
            <person name="Wilson R.K."/>
        </authorList>
    </citation>
    <scope>NUCLEOTIDE SEQUENCE [LARGE SCALE GENOMIC DNA]</scope>
    <source>
        <strain evidence="12 13">ATCC 700332</strain>
    </source>
</reference>
<dbReference type="PIRSF" id="PIRSF010376">
    <property type="entry name" value="IspE"/>
    <property type="match status" value="1"/>
</dbReference>
<name>A0ABN0NZF6_TRELE</name>
<evidence type="ECO:0000256" key="4">
    <source>
        <dbReference type="ARBA" id="ARBA00022679"/>
    </source>
</evidence>
<dbReference type="SUPFAM" id="SSF55060">
    <property type="entry name" value="GHMP Kinase, C-terminal domain"/>
    <property type="match status" value="1"/>
</dbReference>
<feature type="active site" evidence="9">
    <location>
        <position position="141"/>
    </location>
</feature>
<evidence type="ECO:0000256" key="9">
    <source>
        <dbReference type="HAMAP-Rule" id="MF_00061"/>
    </source>
</evidence>
<dbReference type="InterPro" id="IPR036554">
    <property type="entry name" value="GHMP_kinase_C_sf"/>
</dbReference>
<comment type="catalytic activity">
    <reaction evidence="9">
        <text>4-CDP-2-C-methyl-D-erythritol + ATP = 4-CDP-2-C-methyl-D-erythritol 2-phosphate + ADP + H(+)</text>
        <dbReference type="Rhea" id="RHEA:18437"/>
        <dbReference type="ChEBI" id="CHEBI:15378"/>
        <dbReference type="ChEBI" id="CHEBI:30616"/>
        <dbReference type="ChEBI" id="CHEBI:57823"/>
        <dbReference type="ChEBI" id="CHEBI:57919"/>
        <dbReference type="ChEBI" id="CHEBI:456216"/>
        <dbReference type="EC" id="2.7.1.148"/>
    </reaction>
</comment>
<dbReference type="InterPro" id="IPR020568">
    <property type="entry name" value="Ribosomal_Su5_D2-typ_SF"/>
</dbReference>
<evidence type="ECO:0000313" key="12">
    <source>
        <dbReference type="EMBL" id="ERJ93388.1"/>
    </source>
</evidence>
<accession>A0ABN0NZF6</accession>
<dbReference type="SUPFAM" id="SSF54211">
    <property type="entry name" value="Ribosomal protein S5 domain 2-like"/>
    <property type="match status" value="1"/>
</dbReference>
<dbReference type="Pfam" id="PF08544">
    <property type="entry name" value="GHMP_kinases_C"/>
    <property type="match status" value="1"/>
</dbReference>
<keyword evidence="9" id="KW-0414">Isoprene biosynthesis</keyword>
<dbReference type="PANTHER" id="PTHR43527:SF2">
    <property type="entry name" value="4-DIPHOSPHOCYTIDYL-2-C-METHYL-D-ERYTHRITOL KINASE, CHLOROPLASTIC"/>
    <property type="match status" value="1"/>
</dbReference>
<feature type="active site" evidence="9">
    <location>
        <position position="12"/>
    </location>
</feature>